<keyword evidence="4" id="KW-0804">Transcription</keyword>
<dbReference type="RefSeq" id="XP_040655854.1">
    <property type="nucleotide sequence ID" value="XM_040800821.1"/>
</dbReference>
<protein>
    <submittedName>
        <fullName evidence="6">Uncharacterized protein</fullName>
    </submittedName>
</protein>
<dbReference type="GO" id="GO:0016592">
    <property type="term" value="C:mediator complex"/>
    <property type="evidence" value="ECO:0007669"/>
    <property type="project" value="InterPro"/>
</dbReference>
<dbReference type="EMBL" id="LAYC01000002">
    <property type="protein sequence ID" value="KYK56502.1"/>
    <property type="molecule type" value="Genomic_DNA"/>
</dbReference>
<comment type="similarity">
    <text evidence="2">Belongs to the Mediator complex subunit 22 family.</text>
</comment>
<dbReference type="GO" id="GO:0006357">
    <property type="term" value="P:regulation of transcription by RNA polymerase II"/>
    <property type="evidence" value="ECO:0007669"/>
    <property type="project" value="InterPro"/>
</dbReference>
<proteinExistence type="inferred from homology"/>
<comment type="subcellular location">
    <subcellularLocation>
        <location evidence="1">Nucleus</location>
    </subcellularLocation>
</comment>
<dbReference type="Proteomes" id="UP000076580">
    <property type="component" value="Chromosome 02"/>
</dbReference>
<dbReference type="InParanoid" id="A0A151GHI9"/>
<comment type="caution">
    <text evidence="6">The sequence shown here is derived from an EMBL/GenBank/DDBJ whole genome shotgun (WGS) entry which is preliminary data.</text>
</comment>
<sequence>MHNRLTADILTRYRTLVMLATVQAEAGDHNNATPESMAVTGISIKLEFDGLVRRSLSYAAEAGAVTLTRLVQYSSVKELLALSRRIKELWVFGPLGSDDSDRRAKEVQMERDVAHVAALVNDIDDAAMKKLAERLGGTWQRLAKGEPDAAVASEPVTAA</sequence>
<dbReference type="STRING" id="98403.A0A151GHI9"/>
<keyword evidence="7" id="KW-1185">Reference proteome</keyword>
<accession>A0A151GHI9</accession>
<keyword evidence="3" id="KW-0805">Transcription regulation</keyword>
<dbReference type="InterPro" id="IPR009332">
    <property type="entry name" value="Med22"/>
</dbReference>
<evidence type="ECO:0000256" key="1">
    <source>
        <dbReference type="ARBA" id="ARBA00004123"/>
    </source>
</evidence>
<gene>
    <name evidence="6" type="ORF">DCS_03502</name>
</gene>
<organism evidence="6 7">
    <name type="scientific">Drechmeria coniospora</name>
    <name type="common">Nematophagous fungus</name>
    <name type="synonym">Meria coniospora</name>
    <dbReference type="NCBI Taxonomy" id="98403"/>
    <lineage>
        <taxon>Eukaryota</taxon>
        <taxon>Fungi</taxon>
        <taxon>Dikarya</taxon>
        <taxon>Ascomycota</taxon>
        <taxon>Pezizomycotina</taxon>
        <taxon>Sordariomycetes</taxon>
        <taxon>Hypocreomycetidae</taxon>
        <taxon>Hypocreales</taxon>
        <taxon>Ophiocordycipitaceae</taxon>
        <taxon>Drechmeria</taxon>
    </lineage>
</organism>
<dbReference type="Pfam" id="PF06179">
    <property type="entry name" value="Med22"/>
    <property type="match status" value="1"/>
</dbReference>
<dbReference type="AlphaFoldDB" id="A0A151GHI9"/>
<evidence type="ECO:0000313" key="6">
    <source>
        <dbReference type="EMBL" id="KYK56502.1"/>
    </source>
</evidence>
<reference evidence="6 7" key="1">
    <citation type="journal article" date="2016" name="Sci. Rep.">
        <title>Insights into Adaptations to a Near-Obligate Nematode Endoparasitic Lifestyle from the Finished Genome of Drechmeria coniospora.</title>
        <authorList>
            <person name="Zhang L."/>
            <person name="Zhou Z."/>
            <person name="Guo Q."/>
            <person name="Fokkens L."/>
            <person name="Miskei M."/>
            <person name="Pocsi I."/>
            <person name="Zhang W."/>
            <person name="Chen M."/>
            <person name="Wang L."/>
            <person name="Sun Y."/>
            <person name="Donzelli B.G."/>
            <person name="Gibson D.M."/>
            <person name="Nelson D.R."/>
            <person name="Luo J.G."/>
            <person name="Rep M."/>
            <person name="Liu H."/>
            <person name="Yang S."/>
            <person name="Wang J."/>
            <person name="Krasnoff S.B."/>
            <person name="Xu Y."/>
            <person name="Molnar I."/>
            <person name="Lin M."/>
        </authorList>
    </citation>
    <scope>NUCLEOTIDE SEQUENCE [LARGE SCALE GENOMIC DNA]</scope>
    <source>
        <strain evidence="6 7">ARSEF 6962</strain>
    </source>
</reference>
<name>A0A151GHI9_DRECN</name>
<evidence type="ECO:0000256" key="5">
    <source>
        <dbReference type="ARBA" id="ARBA00023242"/>
    </source>
</evidence>
<dbReference type="GeneID" id="63716145"/>
<keyword evidence="5" id="KW-0539">Nucleus</keyword>
<dbReference type="GO" id="GO:0003712">
    <property type="term" value="F:transcription coregulator activity"/>
    <property type="evidence" value="ECO:0007669"/>
    <property type="project" value="InterPro"/>
</dbReference>
<evidence type="ECO:0000256" key="4">
    <source>
        <dbReference type="ARBA" id="ARBA00023163"/>
    </source>
</evidence>
<evidence type="ECO:0000256" key="2">
    <source>
        <dbReference type="ARBA" id="ARBA00005942"/>
    </source>
</evidence>
<evidence type="ECO:0000256" key="3">
    <source>
        <dbReference type="ARBA" id="ARBA00023015"/>
    </source>
</evidence>
<evidence type="ECO:0000313" key="7">
    <source>
        <dbReference type="Proteomes" id="UP000076580"/>
    </source>
</evidence>